<keyword evidence="4" id="KW-1185">Reference proteome</keyword>
<evidence type="ECO:0000256" key="1">
    <source>
        <dbReference type="SAM" id="Phobius"/>
    </source>
</evidence>
<keyword evidence="1" id="KW-0812">Transmembrane</keyword>
<dbReference type="EMBL" id="CALNXI010000274">
    <property type="protein sequence ID" value="CAH3023778.1"/>
    <property type="molecule type" value="Genomic_DNA"/>
</dbReference>
<evidence type="ECO:0000259" key="2">
    <source>
        <dbReference type="Pfam" id="PF04991"/>
    </source>
</evidence>
<name>A0ABN8M2S5_9CNID</name>
<dbReference type="PANTHER" id="PTHR13627">
    <property type="entry name" value="FUKUTIN RELATED PROTEIN"/>
    <property type="match status" value="1"/>
</dbReference>
<dbReference type="Pfam" id="PF04991">
    <property type="entry name" value="LicD"/>
    <property type="match status" value="1"/>
</dbReference>
<proteinExistence type="predicted"/>
<dbReference type="InterPro" id="IPR052613">
    <property type="entry name" value="LicD_transferase"/>
</dbReference>
<evidence type="ECO:0000313" key="3">
    <source>
        <dbReference type="EMBL" id="CAH3023778.1"/>
    </source>
</evidence>
<organism evidence="3 4">
    <name type="scientific">Porites evermanni</name>
    <dbReference type="NCBI Taxonomy" id="104178"/>
    <lineage>
        <taxon>Eukaryota</taxon>
        <taxon>Metazoa</taxon>
        <taxon>Cnidaria</taxon>
        <taxon>Anthozoa</taxon>
        <taxon>Hexacorallia</taxon>
        <taxon>Scleractinia</taxon>
        <taxon>Fungiina</taxon>
        <taxon>Poritidae</taxon>
        <taxon>Porites</taxon>
    </lineage>
</organism>
<protein>
    <recommendedName>
        <fullName evidence="2">LicD/FKTN/FKRP nucleotidyltransferase domain-containing protein</fullName>
    </recommendedName>
</protein>
<dbReference type="PANTHER" id="PTHR13627:SF34">
    <property type="entry name" value="RIBITOL-5-PHOSPHATE TRANSFERASE"/>
    <property type="match status" value="1"/>
</dbReference>
<sequence length="688" mass="79138">MLFSNYGDFQTENRTRLSAKLRQDRFVRRLIGMLGLQRKLKTILLVLLVIYLSINIYYTSRTITQNEAQIAMLKKVLHKPLCVAHEKIVQRLRRLTKDLNYVRMSVDRDVAMARIIDDHSDNLRKLLREIELITRSNLDDDRLQRLSGDEPKASAIVCPEHYRGSMFGYPFYRQGFETEDCSLRKDLKMHVTLIFDDLMVTKLTGHLALQTNQSGESSHFKWFFEFFDSVHRLYPGIRTHFILGKNWNQRSFDAIKNRATAKLYKKASFYSLRENVFSKAELLQNIIDGVNTEYVLIAPHVTHFTEDVNLERLLRVLSTREKTFFAGGSYRNLTGHWSNGCLQTQLKNYTLTYRSGYYHSIDECLVCDHLSGPFFAKTSALRDIGFKLNSGHGIYRDLFLRVKDRNSRSHQGVTGHGIQATVVSCPDVMFHVKNAYLDDEELVDFANKHEIKKIVEEDGRNRWFGCRRGIKHRNGEKCPIKSGLAVPPCCLENLAEAIIFIMSQCRENNASCELQEGTLLGAVKLNKVLPWERDADITFLTADFPKLVKLQDVFIKQGYVITTIKQPWCCVEDSLAGGKIELLADGWSIQMYGQHRMSPKGTNTNGLLPTKIHFSRSWLNAPFNPGLYARNRYGKEVYKHAEHWLSTGKQSGWDAYETGVFSSCPVKGFHGCLDQYQPDGSIQFENQC</sequence>
<reference evidence="3 4" key="1">
    <citation type="submission" date="2022-05" db="EMBL/GenBank/DDBJ databases">
        <authorList>
            <consortium name="Genoscope - CEA"/>
            <person name="William W."/>
        </authorList>
    </citation>
    <scope>NUCLEOTIDE SEQUENCE [LARGE SCALE GENOMIC DNA]</scope>
</reference>
<comment type="caution">
    <text evidence="3">The sequence shown here is derived from an EMBL/GenBank/DDBJ whole genome shotgun (WGS) entry which is preliminary data.</text>
</comment>
<keyword evidence="1" id="KW-0472">Membrane</keyword>
<accession>A0ABN8M2S5</accession>
<feature type="transmembrane region" description="Helical" evidence="1">
    <location>
        <begin position="40"/>
        <end position="58"/>
    </location>
</feature>
<feature type="domain" description="LicD/FKTN/FKRP nucleotidyltransferase" evidence="2">
    <location>
        <begin position="505"/>
        <end position="550"/>
    </location>
</feature>
<gene>
    <name evidence="3" type="ORF">PEVE_00020428</name>
</gene>
<keyword evidence="1" id="KW-1133">Transmembrane helix</keyword>
<dbReference type="InterPro" id="IPR007074">
    <property type="entry name" value="LicD/FKTN/FKRP_NTP_transf"/>
</dbReference>
<evidence type="ECO:0000313" key="4">
    <source>
        <dbReference type="Proteomes" id="UP001159427"/>
    </source>
</evidence>
<dbReference type="Proteomes" id="UP001159427">
    <property type="component" value="Unassembled WGS sequence"/>
</dbReference>